<feature type="region of interest" description="Disordered" evidence="2">
    <location>
        <begin position="1"/>
        <end position="21"/>
    </location>
</feature>
<evidence type="ECO:0000256" key="2">
    <source>
        <dbReference type="SAM" id="MobiDB-lite"/>
    </source>
</evidence>
<gene>
    <name evidence="3" type="ORF">F5050DRAFT_1712340</name>
</gene>
<feature type="region of interest" description="Disordered" evidence="2">
    <location>
        <begin position="165"/>
        <end position="246"/>
    </location>
</feature>
<organism evidence="3 4">
    <name type="scientific">Lentinula boryana</name>
    <dbReference type="NCBI Taxonomy" id="40481"/>
    <lineage>
        <taxon>Eukaryota</taxon>
        <taxon>Fungi</taxon>
        <taxon>Dikarya</taxon>
        <taxon>Basidiomycota</taxon>
        <taxon>Agaricomycotina</taxon>
        <taxon>Agaricomycetes</taxon>
        <taxon>Agaricomycetidae</taxon>
        <taxon>Agaricales</taxon>
        <taxon>Marasmiineae</taxon>
        <taxon>Omphalotaceae</taxon>
        <taxon>Lentinula</taxon>
    </lineage>
</organism>
<feature type="compositionally biased region" description="Low complexity" evidence="2">
    <location>
        <begin position="176"/>
        <end position="193"/>
    </location>
</feature>
<evidence type="ECO:0000313" key="4">
    <source>
        <dbReference type="Proteomes" id="UP001163828"/>
    </source>
</evidence>
<dbReference type="PANTHER" id="PTHR15276">
    <property type="entry name" value="H4 D10S170 PROTEIN-RELATED"/>
    <property type="match status" value="1"/>
</dbReference>
<dbReference type="InterPro" id="IPR019152">
    <property type="entry name" value="DUF2046"/>
</dbReference>
<feature type="compositionally biased region" description="Low complexity" evidence="2">
    <location>
        <begin position="225"/>
        <end position="246"/>
    </location>
</feature>
<dbReference type="Proteomes" id="UP001163828">
    <property type="component" value="Unassembled WGS sequence"/>
</dbReference>
<accession>A0ABQ8QCG5</accession>
<feature type="region of interest" description="Disordered" evidence="2">
    <location>
        <begin position="79"/>
        <end position="102"/>
    </location>
</feature>
<dbReference type="EMBL" id="MU790625">
    <property type="protein sequence ID" value="KAJ3996114.1"/>
    <property type="molecule type" value="Genomic_DNA"/>
</dbReference>
<feature type="compositionally biased region" description="Basic and acidic residues" evidence="2">
    <location>
        <begin position="361"/>
        <end position="370"/>
    </location>
</feature>
<evidence type="ECO:0000256" key="1">
    <source>
        <dbReference type="SAM" id="Coils"/>
    </source>
</evidence>
<feature type="region of interest" description="Disordered" evidence="2">
    <location>
        <begin position="310"/>
        <end position="340"/>
    </location>
</feature>
<proteinExistence type="predicted"/>
<reference evidence="3" key="1">
    <citation type="submission" date="2022-08" db="EMBL/GenBank/DDBJ databases">
        <authorList>
            <consortium name="DOE Joint Genome Institute"/>
            <person name="Min B."/>
            <person name="Riley R."/>
            <person name="Sierra-Patev S."/>
            <person name="Naranjo-Ortiz M."/>
            <person name="Looney B."/>
            <person name="Konkel Z."/>
            <person name="Slot J.C."/>
            <person name="Sakamoto Y."/>
            <person name="Steenwyk J.L."/>
            <person name="Rokas A."/>
            <person name="Carro J."/>
            <person name="Camarero S."/>
            <person name="Ferreira P."/>
            <person name="Molpeceres G."/>
            <person name="Ruiz-Duenas F.J."/>
            <person name="Serrano A."/>
            <person name="Henrissat B."/>
            <person name="Drula E."/>
            <person name="Hughes K.W."/>
            <person name="Mata J.L."/>
            <person name="Ishikawa N.K."/>
            <person name="Vargas-Isla R."/>
            <person name="Ushijima S."/>
            <person name="Smith C.A."/>
            <person name="Ahrendt S."/>
            <person name="Andreopoulos W."/>
            <person name="He G."/>
            <person name="Labutti K."/>
            <person name="Lipzen A."/>
            <person name="Ng V."/>
            <person name="Sandor L."/>
            <person name="Barry K."/>
            <person name="Martinez A.T."/>
            <person name="Xiao Y."/>
            <person name="Gibbons J.G."/>
            <person name="Terashima K."/>
            <person name="Hibbett D.S."/>
            <person name="Grigoriev I.V."/>
        </authorList>
    </citation>
    <scope>NUCLEOTIDE SEQUENCE</scope>
    <source>
        <strain evidence="3">TFB10827</strain>
    </source>
</reference>
<name>A0ABQ8QCG5_9AGAR</name>
<feature type="compositionally biased region" description="Polar residues" evidence="2">
    <location>
        <begin position="383"/>
        <end position="394"/>
    </location>
</feature>
<keyword evidence="4" id="KW-1185">Reference proteome</keyword>
<dbReference type="PANTHER" id="PTHR15276:SF0">
    <property type="entry name" value="COILED-COIL DOMAIN-CONTAINING PROTEIN 6"/>
    <property type="match status" value="1"/>
</dbReference>
<feature type="coiled-coil region" evidence="1">
    <location>
        <begin position="35"/>
        <end position="62"/>
    </location>
</feature>
<keyword evidence="1" id="KW-0175">Coiled coil</keyword>
<protein>
    <submittedName>
        <fullName evidence="3">Uncharacterized protein</fullName>
    </submittedName>
</protein>
<feature type="region of interest" description="Disordered" evidence="2">
    <location>
        <begin position="353"/>
        <end position="398"/>
    </location>
</feature>
<sequence length="433" mass="47002">MSPPISIRRLSSGNSASKEQEELINAYEAEEERITNVLSRKLEQLRVEKIELENVLEAESENHVNRLSRELALLRAAQQQQANGDGAGNLNGHGHPATPSNDPTTEVMLDALRRENEHLRHRLADIERDYIRMSRLNEIYREELIDHRNRIGQSVDNLIGMSSLESHSQPTHHRSSSSVSGSSVSSHSSMYSSTQTASRPPNGVPIPRPPSQIRRPNNHTAQGNTPLSHSPTSASSSESPYALSSPVLMSGGPASLMSNLTTPPSSASLHNLMQYNGVYGTLGAGPRALSYPSVPPPSLSSSFGSPTVSYHMGHRDPSLSPVEPLSRRNSNAGLTATRRGDYRVAETGNLRSISASRSHSRRESLERGVRVAETGSLARSRAGSHNQGPLPSTTEDVDDVNFADEGTVFSHYYKHPDCTTGAAAQSEHNHGTL</sequence>
<dbReference type="Pfam" id="PF09755">
    <property type="entry name" value="DUF2046"/>
    <property type="match status" value="1"/>
</dbReference>
<comment type="caution">
    <text evidence="3">The sequence shown here is derived from an EMBL/GenBank/DDBJ whole genome shotgun (WGS) entry which is preliminary data.</text>
</comment>
<evidence type="ECO:0000313" key="3">
    <source>
        <dbReference type="EMBL" id="KAJ3996114.1"/>
    </source>
</evidence>